<keyword evidence="2" id="KW-0472">Membrane</keyword>
<protein>
    <submittedName>
        <fullName evidence="3">Uncharacterized protein</fullName>
    </submittedName>
</protein>
<dbReference type="PANTHER" id="PTHR35895:SF2">
    <property type="match status" value="1"/>
</dbReference>
<proteinExistence type="predicted"/>
<organism evidence="3 4">
    <name type="scientific">Penicillium atrosanguineum</name>
    <dbReference type="NCBI Taxonomy" id="1132637"/>
    <lineage>
        <taxon>Eukaryota</taxon>
        <taxon>Fungi</taxon>
        <taxon>Dikarya</taxon>
        <taxon>Ascomycota</taxon>
        <taxon>Pezizomycotina</taxon>
        <taxon>Eurotiomycetes</taxon>
        <taxon>Eurotiomycetidae</taxon>
        <taxon>Eurotiales</taxon>
        <taxon>Aspergillaceae</taxon>
        <taxon>Penicillium</taxon>
    </lineage>
</organism>
<reference evidence="3" key="1">
    <citation type="submission" date="2022-12" db="EMBL/GenBank/DDBJ databases">
        <authorList>
            <person name="Petersen C."/>
        </authorList>
    </citation>
    <scope>NUCLEOTIDE SEQUENCE</scope>
    <source>
        <strain evidence="3">IBT 21472</strain>
    </source>
</reference>
<reference evidence="3" key="2">
    <citation type="journal article" date="2023" name="IMA Fungus">
        <title>Comparative genomic study of the Penicillium genus elucidates a diverse pangenome and 15 lateral gene transfer events.</title>
        <authorList>
            <person name="Petersen C."/>
            <person name="Sorensen T."/>
            <person name="Nielsen M.R."/>
            <person name="Sondergaard T.E."/>
            <person name="Sorensen J.L."/>
            <person name="Fitzpatrick D.A."/>
            <person name="Frisvad J.C."/>
            <person name="Nielsen K.L."/>
        </authorList>
    </citation>
    <scope>NUCLEOTIDE SEQUENCE</scope>
    <source>
        <strain evidence="3">IBT 21472</strain>
    </source>
</reference>
<feature type="transmembrane region" description="Helical" evidence="2">
    <location>
        <begin position="65"/>
        <end position="89"/>
    </location>
</feature>
<keyword evidence="4" id="KW-1185">Reference proteome</keyword>
<comment type="caution">
    <text evidence="3">The sequence shown here is derived from an EMBL/GenBank/DDBJ whole genome shotgun (WGS) entry which is preliminary data.</text>
</comment>
<dbReference type="AlphaFoldDB" id="A0A9W9GHY6"/>
<evidence type="ECO:0000256" key="1">
    <source>
        <dbReference type="SAM" id="MobiDB-lite"/>
    </source>
</evidence>
<dbReference type="GO" id="GO:0000329">
    <property type="term" value="C:fungal-type vacuole membrane"/>
    <property type="evidence" value="ECO:0007669"/>
    <property type="project" value="InterPro"/>
</dbReference>
<dbReference type="Pfam" id="PF12505">
    <property type="entry name" value="DUF3712"/>
    <property type="match status" value="1"/>
</dbReference>
<gene>
    <name evidence="3" type="ORF">N7476_011540</name>
</gene>
<evidence type="ECO:0000313" key="4">
    <source>
        <dbReference type="Proteomes" id="UP001147746"/>
    </source>
</evidence>
<evidence type="ECO:0000313" key="3">
    <source>
        <dbReference type="EMBL" id="KAJ5299983.1"/>
    </source>
</evidence>
<dbReference type="PANTHER" id="PTHR35895">
    <property type="entry name" value="CHROMOSOME 16, WHOLE GENOME SHOTGUN SEQUENCE"/>
    <property type="match status" value="1"/>
</dbReference>
<keyword evidence="2" id="KW-1133">Transmembrane helix</keyword>
<keyword evidence="2" id="KW-0812">Transmembrane</keyword>
<sequence length="449" mass="48441">MGKNTDDRPAYLSTDDAKYSLGVHRGPLAPASDDPKLEQVQSAGGISLATNRSKKEKFARHWKRFWCCYLIGNVIFLAIFLPVFFLVAIPAISQLVVNKSDLVLVNAAVMQPRAESIQLTLESALNLKIALPVRIEPIVLDLFVRDTGSDAPWGNVTIAGKTIKGNTTLGVTNVHTPLINTTTWTSYVHNVVFDKYTALSLKGPTNSYLGVLKSPVVMDKDVVSPTLNSFDGFSITDSALHLPPKADGTNLVGNATLPNPSVLTIEIGTITLDIKSGDLVIGNATLEDLTIKPGDNKHPLRAVLDFDTIFENLGTVLKSQASLLKTGNLTLDTITKSVVWENKTVPYYTKVMSGLTLPAQVPLMDTLKNTLHSLNLTELAAYAKSNSTGGGLLSTLENDLKNADSDSGSGSGLSSILKRNTHIREALKNIHPVKRDAALDSLANLYMKL</sequence>
<accession>A0A9W9GHY6</accession>
<dbReference type="InterPro" id="IPR022185">
    <property type="entry name" value="DUF3712"/>
</dbReference>
<evidence type="ECO:0000256" key="2">
    <source>
        <dbReference type="SAM" id="Phobius"/>
    </source>
</evidence>
<dbReference type="InterPro" id="IPR046368">
    <property type="entry name" value="Tag1"/>
</dbReference>
<dbReference type="EMBL" id="JAPZBO010000010">
    <property type="protein sequence ID" value="KAJ5299983.1"/>
    <property type="molecule type" value="Genomic_DNA"/>
</dbReference>
<dbReference type="Proteomes" id="UP001147746">
    <property type="component" value="Unassembled WGS sequence"/>
</dbReference>
<name>A0A9W9GHY6_9EURO</name>
<feature type="region of interest" description="Disordered" evidence="1">
    <location>
        <begin position="1"/>
        <end position="35"/>
    </location>
</feature>